<dbReference type="GO" id="GO:0046872">
    <property type="term" value="F:metal ion binding"/>
    <property type="evidence" value="ECO:0007669"/>
    <property type="project" value="UniProtKB-KW"/>
</dbReference>
<evidence type="ECO:0000313" key="10">
    <source>
        <dbReference type="EMBL" id="SDT37542.1"/>
    </source>
</evidence>
<feature type="transmembrane region" description="Helical" evidence="9">
    <location>
        <begin position="224"/>
        <end position="242"/>
    </location>
</feature>
<feature type="transmembrane region" description="Helical" evidence="9">
    <location>
        <begin position="82"/>
        <end position="100"/>
    </location>
</feature>
<feature type="transmembrane region" description="Helical" evidence="9">
    <location>
        <begin position="262"/>
        <end position="284"/>
    </location>
</feature>
<evidence type="ECO:0000256" key="7">
    <source>
        <dbReference type="PIRSR" id="PIRSR600715-1"/>
    </source>
</evidence>
<protein>
    <submittedName>
        <fullName evidence="10">UDP-GlcNAc:undecaprenyl-phosphate GlcNAc-1-phosphate transferase</fullName>
    </submittedName>
</protein>
<evidence type="ECO:0000256" key="8">
    <source>
        <dbReference type="SAM" id="MobiDB-lite"/>
    </source>
</evidence>
<evidence type="ECO:0000256" key="5">
    <source>
        <dbReference type="ARBA" id="ARBA00022989"/>
    </source>
</evidence>
<dbReference type="GO" id="GO:0071555">
    <property type="term" value="P:cell wall organization"/>
    <property type="evidence" value="ECO:0007669"/>
    <property type="project" value="TreeGrafter"/>
</dbReference>
<sequence>MREYLLVLFISAATTYVFAAVWRRIALRTGAVAKVRQRDVHTVEMPYFGGVAMLSGVVAAFLVATNLPFLGQQPIVQSDSRAVLIAAAVICAVGVLDDLLELNPFAKLAGQVLAAGLLVAFGVKMLYIPLSNNTIALDSSVQIAITVFFVLLCSNAVNYVDGLDGLAAGIVCIGAVAYFIYAYLLTVQLDLVRATTSSLITVAVVGACIGFLPHNFQPARMFMGDSGAMLLGFLLACSTITLTGQMDSSQLENTGSGLAPTYLPLILPLATLALPILDFVLAFVRRTYRGKWWFVADKQHLHHRLMERGHGMRRAVLLMYAWTALASLGVIALGWLRSWEVAVAIVVVAIVLSILTLGKPVNGKSKAARPRHSRLNDRPEVENDATSRR</sequence>
<keyword evidence="11" id="KW-1185">Reference proteome</keyword>
<feature type="compositionally biased region" description="Basic and acidic residues" evidence="8">
    <location>
        <begin position="374"/>
        <end position="389"/>
    </location>
</feature>
<feature type="binding site" evidence="7">
    <location>
        <position position="158"/>
    </location>
    <ligand>
        <name>Mg(2+)</name>
        <dbReference type="ChEBI" id="CHEBI:18420"/>
    </ligand>
</feature>
<feature type="transmembrane region" description="Helical" evidence="9">
    <location>
        <begin position="191"/>
        <end position="212"/>
    </location>
</feature>
<keyword evidence="5 9" id="KW-1133">Transmembrane helix</keyword>
<evidence type="ECO:0000256" key="6">
    <source>
        <dbReference type="ARBA" id="ARBA00023136"/>
    </source>
</evidence>
<keyword evidence="4 9" id="KW-0812">Transmembrane</keyword>
<dbReference type="GO" id="GO:0005886">
    <property type="term" value="C:plasma membrane"/>
    <property type="evidence" value="ECO:0007669"/>
    <property type="project" value="UniProtKB-SubCell"/>
</dbReference>
<dbReference type="OrthoDB" id="9783652at2"/>
<evidence type="ECO:0000256" key="3">
    <source>
        <dbReference type="ARBA" id="ARBA00022679"/>
    </source>
</evidence>
<reference evidence="10 11" key="1">
    <citation type="submission" date="2016-10" db="EMBL/GenBank/DDBJ databases">
        <authorList>
            <person name="de Groot N.N."/>
        </authorList>
    </citation>
    <scope>NUCLEOTIDE SEQUENCE [LARGE SCALE GENOMIC DNA]</scope>
    <source>
        <strain evidence="10 11">DSM 21800</strain>
    </source>
</reference>
<feature type="region of interest" description="Disordered" evidence="8">
    <location>
        <begin position="362"/>
        <end position="389"/>
    </location>
</feature>
<dbReference type="GO" id="GO:0044038">
    <property type="term" value="P:cell wall macromolecule biosynthetic process"/>
    <property type="evidence" value="ECO:0007669"/>
    <property type="project" value="TreeGrafter"/>
</dbReference>
<feature type="transmembrane region" description="Helical" evidence="9">
    <location>
        <begin position="315"/>
        <end position="335"/>
    </location>
</feature>
<comment type="cofactor">
    <cofactor evidence="7">
        <name>Mg(2+)</name>
        <dbReference type="ChEBI" id="CHEBI:18420"/>
    </cofactor>
</comment>
<proteinExistence type="predicted"/>
<name>A0A1H1ZVX3_9ACTN</name>
<evidence type="ECO:0000256" key="2">
    <source>
        <dbReference type="ARBA" id="ARBA00022475"/>
    </source>
</evidence>
<dbReference type="EMBL" id="LT629772">
    <property type="protein sequence ID" value="SDT37542.1"/>
    <property type="molecule type" value="Genomic_DNA"/>
</dbReference>
<evidence type="ECO:0000256" key="9">
    <source>
        <dbReference type="SAM" id="Phobius"/>
    </source>
</evidence>
<organism evidence="10 11">
    <name type="scientific">Microlunatus soli</name>
    <dbReference type="NCBI Taxonomy" id="630515"/>
    <lineage>
        <taxon>Bacteria</taxon>
        <taxon>Bacillati</taxon>
        <taxon>Actinomycetota</taxon>
        <taxon>Actinomycetes</taxon>
        <taxon>Propionibacteriales</taxon>
        <taxon>Propionibacteriaceae</taxon>
        <taxon>Microlunatus</taxon>
    </lineage>
</organism>
<dbReference type="PANTHER" id="PTHR22926:SF3">
    <property type="entry name" value="UNDECAPRENYL-PHOSPHATE ALPHA-N-ACETYLGLUCOSAMINYL 1-PHOSPHATE TRANSFERASE"/>
    <property type="match status" value="1"/>
</dbReference>
<dbReference type="CDD" id="cd06853">
    <property type="entry name" value="GT_WecA_like"/>
    <property type="match status" value="1"/>
</dbReference>
<comment type="subcellular location">
    <subcellularLocation>
        <location evidence="1">Cell membrane</location>
        <topology evidence="1">Multi-pass membrane protein</topology>
    </subcellularLocation>
</comment>
<dbReference type="Pfam" id="PF00953">
    <property type="entry name" value="Glycos_transf_4"/>
    <property type="match status" value="1"/>
</dbReference>
<dbReference type="InterPro" id="IPR000715">
    <property type="entry name" value="Glycosyl_transferase_4"/>
</dbReference>
<feature type="transmembrane region" description="Helical" evidence="9">
    <location>
        <begin position="47"/>
        <end position="70"/>
    </location>
</feature>
<evidence type="ECO:0000313" key="11">
    <source>
        <dbReference type="Proteomes" id="UP000199103"/>
    </source>
</evidence>
<feature type="transmembrane region" description="Helical" evidence="9">
    <location>
        <begin position="166"/>
        <end position="185"/>
    </location>
</feature>
<dbReference type="Proteomes" id="UP000199103">
    <property type="component" value="Chromosome I"/>
</dbReference>
<keyword evidence="7" id="KW-0479">Metal-binding</keyword>
<feature type="transmembrane region" description="Helical" evidence="9">
    <location>
        <begin position="6"/>
        <end position="26"/>
    </location>
</feature>
<keyword evidence="2" id="KW-1003">Cell membrane</keyword>
<keyword evidence="3 10" id="KW-0808">Transferase</keyword>
<feature type="transmembrane region" description="Helical" evidence="9">
    <location>
        <begin position="112"/>
        <end position="129"/>
    </location>
</feature>
<dbReference type="RefSeq" id="WP_091529591.1">
    <property type="nucleotide sequence ID" value="NZ_LT629772.1"/>
</dbReference>
<feature type="transmembrane region" description="Helical" evidence="9">
    <location>
        <begin position="141"/>
        <end position="159"/>
    </location>
</feature>
<feature type="transmembrane region" description="Helical" evidence="9">
    <location>
        <begin position="341"/>
        <end position="361"/>
    </location>
</feature>
<dbReference type="AlphaFoldDB" id="A0A1H1ZVX3"/>
<dbReference type="GO" id="GO:0016780">
    <property type="term" value="F:phosphotransferase activity, for other substituted phosphate groups"/>
    <property type="evidence" value="ECO:0007669"/>
    <property type="project" value="InterPro"/>
</dbReference>
<keyword evidence="7" id="KW-0460">Magnesium</keyword>
<dbReference type="STRING" id="630515.SAMN04489812_5473"/>
<accession>A0A1H1ZVX3</accession>
<keyword evidence="6 9" id="KW-0472">Membrane</keyword>
<gene>
    <name evidence="10" type="ORF">SAMN04489812_5473</name>
</gene>
<evidence type="ECO:0000256" key="1">
    <source>
        <dbReference type="ARBA" id="ARBA00004651"/>
    </source>
</evidence>
<feature type="binding site" evidence="7">
    <location>
        <position position="225"/>
    </location>
    <ligand>
        <name>Mg(2+)</name>
        <dbReference type="ChEBI" id="CHEBI:18420"/>
    </ligand>
</feature>
<dbReference type="GO" id="GO:0009103">
    <property type="term" value="P:lipopolysaccharide biosynthetic process"/>
    <property type="evidence" value="ECO:0007669"/>
    <property type="project" value="TreeGrafter"/>
</dbReference>
<dbReference type="PANTHER" id="PTHR22926">
    <property type="entry name" value="PHOSPHO-N-ACETYLMURAMOYL-PENTAPEPTIDE-TRANSFERASE"/>
    <property type="match status" value="1"/>
</dbReference>
<evidence type="ECO:0000256" key="4">
    <source>
        <dbReference type="ARBA" id="ARBA00022692"/>
    </source>
</evidence>